<proteinExistence type="predicted"/>
<keyword evidence="3" id="KW-1185">Reference proteome</keyword>
<dbReference type="PANTHER" id="PTHR37309">
    <property type="entry name" value="SLR0284 PROTEIN"/>
    <property type="match status" value="1"/>
</dbReference>
<sequence>MGWIIRLLLNGLAVIIVAQIIPGIHVEGFGTALIVALVLGIVNTIIRPILVLLTLPISFLTLGLFIFIVNALMFWLTSAVVPGFDVQTFTAALFGSIVISIVSWLLNGIWRGLKD</sequence>
<keyword evidence="1" id="KW-1133">Transmembrane helix</keyword>
<feature type="transmembrane region" description="Helical" evidence="1">
    <location>
        <begin position="32"/>
        <end position="50"/>
    </location>
</feature>
<feature type="transmembrane region" description="Helical" evidence="1">
    <location>
        <begin position="7"/>
        <end position="26"/>
    </location>
</feature>
<evidence type="ECO:0000313" key="2">
    <source>
        <dbReference type="EMBL" id="SFS32842.1"/>
    </source>
</evidence>
<feature type="transmembrane region" description="Helical" evidence="1">
    <location>
        <begin position="57"/>
        <end position="77"/>
    </location>
</feature>
<keyword evidence="1" id="KW-0812">Transmembrane</keyword>
<dbReference type="EMBL" id="FPAA01000001">
    <property type="protein sequence ID" value="SFS32842.1"/>
    <property type="molecule type" value="Genomic_DNA"/>
</dbReference>
<dbReference type="Proteomes" id="UP000198660">
    <property type="component" value="Unassembled WGS sequence"/>
</dbReference>
<gene>
    <name evidence="2" type="ORF">SAMN05444972_101226</name>
</gene>
<evidence type="ECO:0000256" key="1">
    <source>
        <dbReference type="SAM" id="Phobius"/>
    </source>
</evidence>
<organism evidence="2 3">
    <name type="scientific">Marininema halotolerans</name>
    <dbReference type="NCBI Taxonomy" id="1155944"/>
    <lineage>
        <taxon>Bacteria</taxon>
        <taxon>Bacillati</taxon>
        <taxon>Bacillota</taxon>
        <taxon>Bacilli</taxon>
        <taxon>Bacillales</taxon>
        <taxon>Thermoactinomycetaceae</taxon>
        <taxon>Marininema</taxon>
    </lineage>
</organism>
<reference evidence="3" key="1">
    <citation type="submission" date="2016-10" db="EMBL/GenBank/DDBJ databases">
        <authorList>
            <person name="Varghese N."/>
            <person name="Submissions S."/>
        </authorList>
    </citation>
    <scope>NUCLEOTIDE SEQUENCE [LARGE SCALE GENOMIC DNA]</scope>
    <source>
        <strain evidence="3">DSM 45789</strain>
    </source>
</reference>
<dbReference type="PANTHER" id="PTHR37309:SF1">
    <property type="entry name" value="SLR0284 PROTEIN"/>
    <property type="match status" value="1"/>
</dbReference>
<name>A0A1I6NXY8_9BACL</name>
<keyword evidence="1" id="KW-0472">Membrane</keyword>
<dbReference type="AlphaFoldDB" id="A0A1I6NXY8"/>
<feature type="transmembrane region" description="Helical" evidence="1">
    <location>
        <begin position="89"/>
        <end position="110"/>
    </location>
</feature>
<dbReference type="RefSeq" id="WP_091832558.1">
    <property type="nucleotide sequence ID" value="NZ_FPAA01000001.1"/>
</dbReference>
<evidence type="ECO:0000313" key="3">
    <source>
        <dbReference type="Proteomes" id="UP000198660"/>
    </source>
</evidence>
<dbReference type="Pfam" id="PF04020">
    <property type="entry name" value="Phage_holin_4_2"/>
    <property type="match status" value="1"/>
</dbReference>
<protein>
    <submittedName>
        <fullName evidence="2">Putative membrane protein</fullName>
    </submittedName>
</protein>
<dbReference type="OrthoDB" id="7205479at2"/>
<accession>A0A1I6NXY8</accession>
<dbReference type="InterPro" id="IPR007165">
    <property type="entry name" value="Phage_holin_4_2"/>
</dbReference>